<dbReference type="EMBL" id="JARXHW010000023">
    <property type="protein sequence ID" value="MDQ8208027.1"/>
    <property type="molecule type" value="Genomic_DNA"/>
</dbReference>
<name>A0ABU1AYI7_9BACT</name>
<keyword evidence="2" id="KW-1185">Reference proteome</keyword>
<protein>
    <submittedName>
        <fullName evidence="1">Uncharacterized protein</fullName>
    </submittedName>
</protein>
<accession>A0ABU1AYI7</accession>
<evidence type="ECO:0000313" key="2">
    <source>
        <dbReference type="Proteomes" id="UP001225316"/>
    </source>
</evidence>
<reference evidence="1 2" key="1">
    <citation type="submission" date="2023-04" db="EMBL/GenBank/DDBJ databases">
        <title>A novel bacteria isolated from coastal sediment.</title>
        <authorList>
            <person name="Liu X.-J."/>
            <person name="Du Z.-J."/>
        </authorList>
    </citation>
    <scope>NUCLEOTIDE SEQUENCE [LARGE SCALE GENOMIC DNA]</scope>
    <source>
        <strain evidence="1 2">SDUM461003</strain>
    </source>
</reference>
<sequence>MILSAVVITFYLSFARATLVASDYSDFDIETGKLIQNFSRDVREAESITWSNSNSFKLLKKGVNYTYTYDPDSQEVTRQETGSRRVVLASNVSELDFLAYDITGSPIIQGISLTPLNENTKMLQIVGEFSKHTNAGTPTTAKIASARYILRNKDTPTP</sequence>
<evidence type="ECO:0000313" key="1">
    <source>
        <dbReference type="EMBL" id="MDQ8208027.1"/>
    </source>
</evidence>
<dbReference type="RefSeq" id="WP_308950422.1">
    <property type="nucleotide sequence ID" value="NZ_JARXHW010000023.1"/>
</dbReference>
<proteinExistence type="predicted"/>
<gene>
    <name evidence="1" type="ORF">QEH52_10930</name>
</gene>
<dbReference type="Proteomes" id="UP001225316">
    <property type="component" value="Unassembled WGS sequence"/>
</dbReference>
<comment type="caution">
    <text evidence="1">The sequence shown here is derived from an EMBL/GenBank/DDBJ whole genome shotgun (WGS) entry which is preliminary data.</text>
</comment>
<organism evidence="1 2">
    <name type="scientific">Thalassobacterium maritimum</name>
    <dbReference type="NCBI Taxonomy" id="3041265"/>
    <lineage>
        <taxon>Bacteria</taxon>
        <taxon>Pseudomonadati</taxon>
        <taxon>Verrucomicrobiota</taxon>
        <taxon>Opitutia</taxon>
        <taxon>Puniceicoccales</taxon>
        <taxon>Coraliomargaritaceae</taxon>
        <taxon>Thalassobacterium</taxon>
    </lineage>
</organism>